<dbReference type="SUPFAM" id="SSF52833">
    <property type="entry name" value="Thioredoxin-like"/>
    <property type="match status" value="1"/>
</dbReference>
<dbReference type="RefSeq" id="WP_114548287.1">
    <property type="nucleotide sequence ID" value="NZ_PPUT01000001.1"/>
</dbReference>
<protein>
    <submittedName>
        <fullName evidence="2">Thioredoxin family protein</fullName>
    </submittedName>
</protein>
<evidence type="ECO:0000259" key="1">
    <source>
        <dbReference type="Pfam" id="PF13192"/>
    </source>
</evidence>
<accession>A0A369P758</accession>
<proteinExistence type="predicted"/>
<dbReference type="InterPro" id="IPR005243">
    <property type="entry name" value="THIRX-like_proc"/>
</dbReference>
<dbReference type="Gene3D" id="3.40.30.10">
    <property type="entry name" value="Glutaredoxin"/>
    <property type="match status" value="1"/>
</dbReference>
<dbReference type="NCBIfam" id="TIGR00412">
    <property type="entry name" value="redox_disulf_2"/>
    <property type="match status" value="1"/>
</dbReference>
<comment type="caution">
    <text evidence="2">The sequence shown here is derived from an EMBL/GenBank/DDBJ whole genome shotgun (WGS) entry which is preliminary data.</text>
</comment>
<reference evidence="2 3" key="1">
    <citation type="journal article" date="2018" name="Elife">
        <title>Discovery and characterization of a prevalent human gut bacterial enzyme sufficient for the inactivation of a family of plant toxins.</title>
        <authorList>
            <person name="Koppel N."/>
            <person name="Bisanz J.E."/>
            <person name="Pandelia M.E."/>
            <person name="Turnbaugh P.J."/>
            <person name="Balskus E.P."/>
        </authorList>
    </citation>
    <scope>NUCLEOTIDE SEQUENCE [LARGE SCALE GENOMIC DNA]</scope>
    <source>
        <strain evidence="2 3">OB21 GAM 11</strain>
    </source>
</reference>
<dbReference type="InterPro" id="IPR036249">
    <property type="entry name" value="Thioredoxin-like_sf"/>
</dbReference>
<dbReference type="EMBL" id="PPUT01000001">
    <property type="protein sequence ID" value="RDC47087.1"/>
    <property type="molecule type" value="Genomic_DNA"/>
</dbReference>
<name>A0A369P758_9ACTN</name>
<dbReference type="InterPro" id="IPR012336">
    <property type="entry name" value="Thioredoxin-like_fold"/>
</dbReference>
<evidence type="ECO:0000313" key="3">
    <source>
        <dbReference type="Proteomes" id="UP000253805"/>
    </source>
</evidence>
<dbReference type="PANTHER" id="PTHR36450:SF1">
    <property type="entry name" value="THIOREDOXIN"/>
    <property type="match status" value="1"/>
</dbReference>
<dbReference type="AlphaFoldDB" id="A0A369P758"/>
<feature type="domain" description="Thioredoxin-like fold" evidence="1">
    <location>
        <begin position="51"/>
        <end position="123"/>
    </location>
</feature>
<gene>
    <name evidence="2" type="ORF">C1850_01195</name>
</gene>
<dbReference type="PANTHER" id="PTHR36450">
    <property type="entry name" value="THIOREDOXIN"/>
    <property type="match status" value="1"/>
</dbReference>
<dbReference type="Proteomes" id="UP000253805">
    <property type="component" value="Unassembled WGS sequence"/>
</dbReference>
<organism evidence="2 3">
    <name type="scientific">Adlercreutzia equolifaciens subsp. celatus</name>
    <dbReference type="NCBI Taxonomy" id="394340"/>
    <lineage>
        <taxon>Bacteria</taxon>
        <taxon>Bacillati</taxon>
        <taxon>Actinomycetota</taxon>
        <taxon>Coriobacteriia</taxon>
        <taxon>Eggerthellales</taxon>
        <taxon>Eggerthellaceae</taxon>
        <taxon>Adlercreutzia</taxon>
    </lineage>
</organism>
<evidence type="ECO:0000313" key="2">
    <source>
        <dbReference type="EMBL" id="RDC47087.1"/>
    </source>
</evidence>
<dbReference type="Pfam" id="PF13192">
    <property type="entry name" value="Thioredoxin_3"/>
    <property type="match status" value="1"/>
</dbReference>
<sequence length="123" mass="12671">MGLFGKIFGKEEKKESCCCEMEIVELSEGDTAAPCDCGDACAAPGTESTTLTVLGPGCKRCHQLHENAQAAASKADGSVDVEYVTDPVAIAEAGIMSTPALLVNGKVVSQGKVLAPEEIAELL</sequence>